<sequence length="96" mass="10785">MSPDSHQRHLSSDPGRFNAEDVSRDPVKAKARPDRVGTYTPRERNLPRTRHSSLEPRPQHRVMGSVISAIGSSTDLFYPKIRHSPTVTAVRGENVE</sequence>
<organism evidence="2 3">
    <name type="scientific">Rhynchophorus ferrugineus</name>
    <name type="common">Red palm weevil</name>
    <name type="synonym">Curculio ferrugineus</name>
    <dbReference type="NCBI Taxonomy" id="354439"/>
    <lineage>
        <taxon>Eukaryota</taxon>
        <taxon>Metazoa</taxon>
        <taxon>Ecdysozoa</taxon>
        <taxon>Arthropoda</taxon>
        <taxon>Hexapoda</taxon>
        <taxon>Insecta</taxon>
        <taxon>Pterygota</taxon>
        <taxon>Neoptera</taxon>
        <taxon>Endopterygota</taxon>
        <taxon>Coleoptera</taxon>
        <taxon>Polyphaga</taxon>
        <taxon>Cucujiformia</taxon>
        <taxon>Curculionidae</taxon>
        <taxon>Dryophthorinae</taxon>
        <taxon>Rhynchophorus</taxon>
    </lineage>
</organism>
<feature type="compositionally biased region" description="Basic and acidic residues" evidence="1">
    <location>
        <begin position="18"/>
        <end position="58"/>
    </location>
</feature>
<proteinExistence type="predicted"/>
<protein>
    <submittedName>
        <fullName evidence="2">Uncharacterized protein</fullName>
    </submittedName>
</protein>
<evidence type="ECO:0000313" key="2">
    <source>
        <dbReference type="EMBL" id="KAF7279712.1"/>
    </source>
</evidence>
<name>A0A834III8_RHYFE</name>
<keyword evidence="3" id="KW-1185">Reference proteome</keyword>
<evidence type="ECO:0000256" key="1">
    <source>
        <dbReference type="SAM" id="MobiDB-lite"/>
    </source>
</evidence>
<reference evidence="2" key="1">
    <citation type="submission" date="2020-08" db="EMBL/GenBank/DDBJ databases">
        <title>Genome sequencing and assembly of the red palm weevil Rhynchophorus ferrugineus.</title>
        <authorList>
            <person name="Dias G.B."/>
            <person name="Bergman C.M."/>
            <person name="Manee M."/>
        </authorList>
    </citation>
    <scope>NUCLEOTIDE SEQUENCE</scope>
    <source>
        <strain evidence="2">AA-2017</strain>
        <tissue evidence="2">Whole larva</tissue>
    </source>
</reference>
<dbReference type="Proteomes" id="UP000625711">
    <property type="component" value="Unassembled WGS sequence"/>
</dbReference>
<feature type="region of interest" description="Disordered" evidence="1">
    <location>
        <begin position="1"/>
        <end position="61"/>
    </location>
</feature>
<comment type="caution">
    <text evidence="2">The sequence shown here is derived from an EMBL/GenBank/DDBJ whole genome shotgun (WGS) entry which is preliminary data.</text>
</comment>
<accession>A0A834III8</accession>
<dbReference type="AlphaFoldDB" id="A0A834III8"/>
<evidence type="ECO:0000313" key="3">
    <source>
        <dbReference type="Proteomes" id="UP000625711"/>
    </source>
</evidence>
<feature type="compositionally biased region" description="Basic and acidic residues" evidence="1">
    <location>
        <begin position="1"/>
        <end position="11"/>
    </location>
</feature>
<dbReference type="EMBL" id="JAACXV010000346">
    <property type="protein sequence ID" value="KAF7279712.1"/>
    <property type="molecule type" value="Genomic_DNA"/>
</dbReference>
<gene>
    <name evidence="2" type="ORF">GWI33_006872</name>
</gene>